<dbReference type="GO" id="GO:0006529">
    <property type="term" value="P:asparagine biosynthetic process"/>
    <property type="evidence" value="ECO:0007669"/>
    <property type="project" value="InterPro"/>
</dbReference>
<dbReference type="Proteomes" id="UP000325933">
    <property type="component" value="Unassembled WGS sequence"/>
</dbReference>
<dbReference type="PANTHER" id="PTHR43284:SF1">
    <property type="entry name" value="ASPARAGINE SYNTHETASE"/>
    <property type="match status" value="1"/>
</dbReference>
<dbReference type="EC" id="6.3.5.4" evidence="2"/>
<dbReference type="SUPFAM" id="SSF56235">
    <property type="entry name" value="N-terminal nucleophile aminohydrolases (Ntn hydrolases)"/>
    <property type="match status" value="1"/>
</dbReference>
<dbReference type="GO" id="GO:0004066">
    <property type="term" value="F:asparagine synthase (glutamine-hydrolyzing) activity"/>
    <property type="evidence" value="ECO:0007669"/>
    <property type="project" value="UniProtKB-EC"/>
</dbReference>
<dbReference type="Gene3D" id="3.60.20.10">
    <property type="entry name" value="Glutamine Phosphoribosylpyrophosphate, subunit 1, domain 1"/>
    <property type="match status" value="1"/>
</dbReference>
<dbReference type="RefSeq" id="WP_120252719.1">
    <property type="nucleotide sequence ID" value="NZ_VYPZ01000026.1"/>
</dbReference>
<dbReference type="InterPro" id="IPR001962">
    <property type="entry name" value="Asn_synthase"/>
</dbReference>
<dbReference type="PANTHER" id="PTHR43284">
    <property type="entry name" value="ASPARAGINE SYNTHETASE (GLUTAMINE-HYDROLYZING)"/>
    <property type="match status" value="1"/>
</dbReference>
<evidence type="ECO:0000256" key="3">
    <source>
        <dbReference type="ARBA" id="ARBA00048741"/>
    </source>
</evidence>
<feature type="domain" description="Asparagine synthetase" evidence="4">
    <location>
        <begin position="238"/>
        <end position="575"/>
    </location>
</feature>
<dbReference type="AlphaFoldDB" id="A0A5J5HS46"/>
<name>A0A5J5HS46_9SPHN</name>
<dbReference type="Gene3D" id="3.40.50.620">
    <property type="entry name" value="HUPs"/>
    <property type="match status" value="2"/>
</dbReference>
<evidence type="ECO:0000259" key="4">
    <source>
        <dbReference type="Pfam" id="PF00733"/>
    </source>
</evidence>
<evidence type="ECO:0000313" key="8">
    <source>
        <dbReference type="Proteomes" id="UP000326364"/>
    </source>
</evidence>
<reference evidence="7 8" key="1">
    <citation type="submission" date="2019-09" db="EMBL/GenBank/DDBJ databases">
        <authorList>
            <person name="Feng G."/>
        </authorList>
    </citation>
    <scope>NUCLEOTIDE SEQUENCE [LARGE SCALE GENOMIC DNA]</scope>
    <source>
        <strain evidence="6 7">KACC 19283</strain>
        <strain evidence="5 8">KACC 19284</strain>
    </source>
</reference>
<organism evidence="6 7">
    <name type="scientific">Sphingobium limneticum</name>
    <dbReference type="NCBI Taxonomy" id="1007511"/>
    <lineage>
        <taxon>Bacteria</taxon>
        <taxon>Pseudomonadati</taxon>
        <taxon>Pseudomonadota</taxon>
        <taxon>Alphaproteobacteria</taxon>
        <taxon>Sphingomonadales</taxon>
        <taxon>Sphingomonadaceae</taxon>
        <taxon>Sphingobium</taxon>
    </lineage>
</organism>
<evidence type="ECO:0000256" key="2">
    <source>
        <dbReference type="ARBA" id="ARBA00012737"/>
    </source>
</evidence>
<evidence type="ECO:0000313" key="5">
    <source>
        <dbReference type="EMBL" id="KAA9012941.1"/>
    </source>
</evidence>
<dbReference type="Proteomes" id="UP000326364">
    <property type="component" value="Unassembled WGS sequence"/>
</dbReference>
<accession>A0A5J5HS46</accession>
<protein>
    <recommendedName>
        <fullName evidence="2">asparagine synthase (glutamine-hydrolyzing)</fullName>
        <ecNumber evidence="2">6.3.5.4</ecNumber>
    </recommendedName>
</protein>
<comment type="catalytic activity">
    <reaction evidence="3">
        <text>L-aspartate + L-glutamine + ATP + H2O = L-asparagine + L-glutamate + AMP + diphosphate + H(+)</text>
        <dbReference type="Rhea" id="RHEA:12228"/>
        <dbReference type="ChEBI" id="CHEBI:15377"/>
        <dbReference type="ChEBI" id="CHEBI:15378"/>
        <dbReference type="ChEBI" id="CHEBI:29985"/>
        <dbReference type="ChEBI" id="CHEBI:29991"/>
        <dbReference type="ChEBI" id="CHEBI:30616"/>
        <dbReference type="ChEBI" id="CHEBI:33019"/>
        <dbReference type="ChEBI" id="CHEBI:58048"/>
        <dbReference type="ChEBI" id="CHEBI:58359"/>
        <dbReference type="ChEBI" id="CHEBI:456215"/>
        <dbReference type="EC" id="6.3.5.4"/>
    </reaction>
</comment>
<keyword evidence="8" id="KW-1185">Reference proteome</keyword>
<comment type="pathway">
    <text evidence="1">Amino-acid biosynthesis; L-asparagine biosynthesis; L-asparagine from L-aspartate (L-Gln route): step 1/1.</text>
</comment>
<comment type="caution">
    <text evidence="6">The sequence shown here is derived from an EMBL/GenBank/DDBJ whole genome shotgun (WGS) entry which is preliminary data.</text>
</comment>
<dbReference type="InterPro" id="IPR029055">
    <property type="entry name" value="Ntn_hydrolases_N"/>
</dbReference>
<evidence type="ECO:0000256" key="1">
    <source>
        <dbReference type="ARBA" id="ARBA00005187"/>
    </source>
</evidence>
<evidence type="ECO:0000313" key="6">
    <source>
        <dbReference type="EMBL" id="KAA9025187.1"/>
    </source>
</evidence>
<gene>
    <name evidence="6" type="ORF">F4U95_20120</name>
    <name evidence="5" type="ORF">F4U96_19995</name>
</gene>
<dbReference type="InterPro" id="IPR051786">
    <property type="entry name" value="ASN_synthetase/amidase"/>
</dbReference>
<dbReference type="SUPFAM" id="SSF52402">
    <property type="entry name" value="Adenine nucleotide alpha hydrolases-like"/>
    <property type="match status" value="1"/>
</dbReference>
<dbReference type="Pfam" id="PF00733">
    <property type="entry name" value="Asn_synthase"/>
    <property type="match status" value="1"/>
</dbReference>
<sequence length="582" mass="63873">MKHRYLLLILAEDEGHQEHIQHIATLTQLPLVWRHGRIILFSDQLLDVLLLPQGNGVIIGKLFRRHGYPEQVCELKSDDAARFAPDPVQSLIEHYWGSYVAAISISNRVTILRDPSGGMPCYYLSLSGIAALTSDISLLIDTGLFTPSVNWNGVGRTLYWHQLPPEETALSGVSQLLGGCSLILEGREINRAENWSPWNYTAYDGDDDRKKRSEGLGRVVQACISAWASCFPRTLVGLSGGLDSSIVTACLARSSAKVTCLTLATDDPVGDERSYARYVSGAIDAELIEDFYSNDDIDLDKSVAAGFPIPSGKAHEQTYNKRVRAAAATSQAAAFFVGAGGDNVFYLTHSVRPLLDRLRTEGWSLDLVSTARDICRITGANIWEVVAEAVRISPRTTGLQWNGAGDYLSREFVESERGLLPEHPWRNSPATVPLGKKGHVAMILRALHHIEHRDKALAVPMISPLLSQPVIEFCLGVPSWWACEGGIDRAVARRAFADVLPAPVSGRSGKGSPDGFVARFIARHRAAISERLLEGNLARHGLLDRAAVERVMAPNAKFELLDCPRVMALLDTEAWTNSWSAR</sequence>
<proteinExistence type="predicted"/>
<dbReference type="InterPro" id="IPR014729">
    <property type="entry name" value="Rossmann-like_a/b/a_fold"/>
</dbReference>
<evidence type="ECO:0000313" key="7">
    <source>
        <dbReference type="Proteomes" id="UP000325933"/>
    </source>
</evidence>
<dbReference type="EMBL" id="VYQB01000019">
    <property type="protein sequence ID" value="KAA9012941.1"/>
    <property type="molecule type" value="Genomic_DNA"/>
</dbReference>
<dbReference type="EMBL" id="VYQA01000019">
    <property type="protein sequence ID" value="KAA9025187.1"/>
    <property type="molecule type" value="Genomic_DNA"/>
</dbReference>